<evidence type="ECO:0000256" key="1">
    <source>
        <dbReference type="SAM" id="MobiDB-lite"/>
    </source>
</evidence>
<organism evidence="4 5">
    <name type="scientific">Rhizophlyctis rosea</name>
    <dbReference type="NCBI Taxonomy" id="64517"/>
    <lineage>
        <taxon>Eukaryota</taxon>
        <taxon>Fungi</taxon>
        <taxon>Fungi incertae sedis</taxon>
        <taxon>Chytridiomycota</taxon>
        <taxon>Chytridiomycota incertae sedis</taxon>
        <taxon>Chytridiomycetes</taxon>
        <taxon>Rhizophlyctidales</taxon>
        <taxon>Rhizophlyctidaceae</taxon>
        <taxon>Rhizophlyctis</taxon>
    </lineage>
</organism>
<protein>
    <submittedName>
        <fullName evidence="4">Uncharacterized protein</fullName>
    </submittedName>
</protein>
<evidence type="ECO:0000256" key="3">
    <source>
        <dbReference type="SAM" id="SignalP"/>
    </source>
</evidence>
<feature type="signal peptide" evidence="3">
    <location>
        <begin position="1"/>
        <end position="17"/>
    </location>
</feature>
<evidence type="ECO:0000313" key="4">
    <source>
        <dbReference type="EMBL" id="KAJ3054096.1"/>
    </source>
</evidence>
<feature type="chain" id="PRO_5042156555" evidence="3">
    <location>
        <begin position="18"/>
        <end position="215"/>
    </location>
</feature>
<evidence type="ECO:0000256" key="2">
    <source>
        <dbReference type="SAM" id="Phobius"/>
    </source>
</evidence>
<accession>A0AAD5SFD1</accession>
<dbReference type="Proteomes" id="UP001212841">
    <property type="component" value="Unassembled WGS sequence"/>
</dbReference>
<feature type="compositionally biased region" description="Pro residues" evidence="1">
    <location>
        <begin position="129"/>
        <end position="142"/>
    </location>
</feature>
<keyword evidence="2" id="KW-0812">Transmembrane</keyword>
<name>A0AAD5SFD1_9FUNG</name>
<reference evidence="4" key="1">
    <citation type="submission" date="2020-05" db="EMBL/GenBank/DDBJ databases">
        <title>Phylogenomic resolution of chytrid fungi.</title>
        <authorList>
            <person name="Stajich J.E."/>
            <person name="Amses K."/>
            <person name="Simmons R."/>
            <person name="Seto K."/>
            <person name="Myers J."/>
            <person name="Bonds A."/>
            <person name="Quandt C.A."/>
            <person name="Barry K."/>
            <person name="Liu P."/>
            <person name="Grigoriev I."/>
            <person name="Longcore J.E."/>
            <person name="James T.Y."/>
        </authorList>
    </citation>
    <scope>NUCLEOTIDE SEQUENCE</scope>
    <source>
        <strain evidence="4">JEL0318</strain>
    </source>
</reference>
<feature type="region of interest" description="Disordered" evidence="1">
    <location>
        <begin position="116"/>
        <end position="215"/>
    </location>
</feature>
<dbReference type="AlphaFoldDB" id="A0AAD5SFD1"/>
<keyword evidence="2" id="KW-1133">Transmembrane helix</keyword>
<sequence length="215" mass="22997">MLNVVILIGILIGSTVMEYIDRNESVDVCMKDTIFGPINAPESEIRSHCEESVAVMLRDYTIFNVAISFLLIYGAAIVRSFYLDINSNPTKYGVGTTTAEVTDLGSPAYPLSTFPNPYAGPYNPQNPYAQPPLPPYQPPPPKYEADESLPRLNNNNNESVTTFRDGDLESGNGQKGQGGGDGGDRPVSGLGSSSSTIAEPPAAHPRDSTGRPNAS</sequence>
<gene>
    <name evidence="4" type="ORF">HK097_002682</name>
</gene>
<proteinExistence type="predicted"/>
<feature type="transmembrane region" description="Helical" evidence="2">
    <location>
        <begin position="62"/>
        <end position="82"/>
    </location>
</feature>
<dbReference type="EMBL" id="JADGJD010000159">
    <property type="protein sequence ID" value="KAJ3054096.1"/>
    <property type="molecule type" value="Genomic_DNA"/>
</dbReference>
<comment type="caution">
    <text evidence="4">The sequence shown here is derived from an EMBL/GenBank/DDBJ whole genome shotgun (WGS) entry which is preliminary data.</text>
</comment>
<keyword evidence="5" id="KW-1185">Reference proteome</keyword>
<feature type="compositionally biased region" description="Polar residues" evidence="1">
    <location>
        <begin position="151"/>
        <end position="162"/>
    </location>
</feature>
<keyword evidence="3" id="KW-0732">Signal</keyword>
<evidence type="ECO:0000313" key="5">
    <source>
        <dbReference type="Proteomes" id="UP001212841"/>
    </source>
</evidence>
<keyword evidence="2" id="KW-0472">Membrane</keyword>